<evidence type="ECO:0000256" key="1">
    <source>
        <dbReference type="ARBA" id="ARBA00022603"/>
    </source>
</evidence>
<gene>
    <name evidence="4" type="ORF">VSR73_34315</name>
</gene>
<accession>A0ABU9S2N9</accession>
<dbReference type="Pfam" id="PF01555">
    <property type="entry name" value="N6_N4_Mtase"/>
    <property type="match status" value="1"/>
</dbReference>
<dbReference type="RefSeq" id="WP_342949842.1">
    <property type="nucleotide sequence ID" value="NZ_JAYMRV010000014.1"/>
</dbReference>
<organism evidence="4 5">
    <name type="scientific">Paraburkholderia ferrariae</name>
    <dbReference type="NCBI Taxonomy" id="386056"/>
    <lineage>
        <taxon>Bacteria</taxon>
        <taxon>Pseudomonadati</taxon>
        <taxon>Pseudomonadota</taxon>
        <taxon>Betaproteobacteria</taxon>
        <taxon>Burkholderiales</taxon>
        <taxon>Burkholderiaceae</taxon>
        <taxon>Paraburkholderia</taxon>
    </lineage>
</organism>
<keyword evidence="5" id="KW-1185">Reference proteome</keyword>
<keyword evidence="1 4" id="KW-0489">Methyltransferase</keyword>
<dbReference type="EMBL" id="JAYMRV010000014">
    <property type="protein sequence ID" value="MEM5426107.1"/>
    <property type="molecule type" value="Genomic_DNA"/>
</dbReference>
<evidence type="ECO:0000259" key="3">
    <source>
        <dbReference type="Pfam" id="PF01555"/>
    </source>
</evidence>
<dbReference type="InterPro" id="IPR029063">
    <property type="entry name" value="SAM-dependent_MTases_sf"/>
</dbReference>
<name>A0ABU9S2N9_9BURK</name>
<keyword evidence="2" id="KW-0808">Transferase</keyword>
<dbReference type="GO" id="GO:0008168">
    <property type="term" value="F:methyltransferase activity"/>
    <property type="evidence" value="ECO:0007669"/>
    <property type="project" value="UniProtKB-KW"/>
</dbReference>
<feature type="domain" description="DNA methylase N-4/N-6" evidence="3">
    <location>
        <begin position="125"/>
        <end position="176"/>
    </location>
</feature>
<protein>
    <submittedName>
        <fullName evidence="4">DNA methyltransferase</fullName>
    </submittedName>
</protein>
<dbReference type="Proteomes" id="UP001489897">
    <property type="component" value="Unassembled WGS sequence"/>
</dbReference>
<evidence type="ECO:0000313" key="4">
    <source>
        <dbReference type="EMBL" id="MEM5426107.1"/>
    </source>
</evidence>
<dbReference type="Gene3D" id="3.40.50.150">
    <property type="entry name" value="Vaccinia Virus protein VP39"/>
    <property type="match status" value="2"/>
</dbReference>
<dbReference type="GO" id="GO:0032259">
    <property type="term" value="P:methylation"/>
    <property type="evidence" value="ECO:0007669"/>
    <property type="project" value="UniProtKB-KW"/>
</dbReference>
<dbReference type="InterPro" id="IPR002941">
    <property type="entry name" value="DNA_methylase_N4/N6"/>
</dbReference>
<sequence>MKQLQCKIKDYIQPFERELALQELRALSNDEPVYFDASKDNDASFVVTTTETKEALAGRLAYWETVSYGSETVVTLQSLREATVNVVRNGIDLAVLEKTLPFRDVVPLPNRRCLRYGTHGIHEYRGKFFPQLVRSLINIANTPPGGIVADPMSGSGTTAVEASLAGCSALGLDMNPLSVFLSRTKCALLAADPKALRSAYQETRDSLLQPEVRAGERLGYFHSLPAEDQRYLEDWFAQDVLTGLDDIARLITGVKYEPARNLMWVSLSNVLRSVSWQKDADLRVRKEIRLDVEIDPKRAFLEELGRSIRAVLAFLYQRPRAETSYQFAIEEGDARKCATVWSEYECKVDTIITSPPYATALPYLDTDRLSLCYLGLLPRPEHRTRDQKMIGNREITERLRREQWSHFLELGGDLPQDVRALINRIEALNEGTDAGFRRKNLPALLSKYFFDMREVLGGIRKLLKPGGVAFVVVGNNHTIAGGQRVDICTAKLLSQIAETLNFEIAPSLSMEMLISRDIFKNNAMESEEILAFRRPN</sequence>
<reference evidence="4 5" key="1">
    <citation type="submission" date="2024-01" db="EMBL/GenBank/DDBJ databases">
        <title>The diversity of rhizobia nodulating Mimosa spp. in eleven states of Brazil covering several biomes is determined by host plant, location, and edaphic factors.</title>
        <authorList>
            <person name="Rouws L."/>
            <person name="Barauna A."/>
            <person name="Beukes C."/>
            <person name="De Faria S.M."/>
            <person name="Gross E."/>
            <person name="Dos Reis Junior F.B."/>
            <person name="Simon M."/>
            <person name="Maluk M."/>
            <person name="Odee D.W."/>
            <person name="Kenicer G."/>
            <person name="Young J.P.W."/>
            <person name="Reis V.M."/>
            <person name="Zilli J."/>
            <person name="James E.K."/>
        </authorList>
    </citation>
    <scope>NUCLEOTIDE SEQUENCE [LARGE SCALE GENOMIC DNA]</scope>
    <source>
        <strain evidence="4 5">JPY167</strain>
    </source>
</reference>
<comment type="caution">
    <text evidence="4">The sequence shown here is derived from an EMBL/GenBank/DDBJ whole genome shotgun (WGS) entry which is preliminary data.</text>
</comment>
<dbReference type="SUPFAM" id="SSF53335">
    <property type="entry name" value="S-adenosyl-L-methionine-dependent methyltransferases"/>
    <property type="match status" value="1"/>
</dbReference>
<evidence type="ECO:0000256" key="2">
    <source>
        <dbReference type="ARBA" id="ARBA00022679"/>
    </source>
</evidence>
<evidence type="ECO:0000313" key="5">
    <source>
        <dbReference type="Proteomes" id="UP001489897"/>
    </source>
</evidence>
<proteinExistence type="predicted"/>